<organism evidence="1 2">
    <name type="scientific">Paraburkholderia elongata</name>
    <dbReference type="NCBI Taxonomy" id="2675747"/>
    <lineage>
        <taxon>Bacteria</taxon>
        <taxon>Pseudomonadati</taxon>
        <taxon>Pseudomonadota</taxon>
        <taxon>Betaproteobacteria</taxon>
        <taxon>Burkholderiales</taxon>
        <taxon>Burkholderiaceae</taxon>
        <taxon>Paraburkholderia</taxon>
    </lineage>
</organism>
<reference evidence="1 2" key="1">
    <citation type="submission" date="2019-11" db="EMBL/GenBank/DDBJ databases">
        <title>Metabolism of dissolved organic matter in forest soils.</title>
        <authorList>
            <person name="Cyle K.T."/>
            <person name="Wilhelm R.C."/>
            <person name="Martinez C.E."/>
        </authorList>
    </citation>
    <scope>NUCLEOTIDE SEQUENCE [LARGE SCALE GENOMIC DNA]</scope>
    <source>
        <strain evidence="1 2">5N</strain>
    </source>
</reference>
<keyword evidence="2" id="KW-1185">Reference proteome</keyword>
<proteinExistence type="predicted"/>
<protein>
    <submittedName>
        <fullName evidence="1">Uncharacterized protein</fullName>
    </submittedName>
</protein>
<dbReference type="EMBL" id="WOEZ01000124">
    <property type="protein sequence ID" value="NPT57385.1"/>
    <property type="molecule type" value="Genomic_DNA"/>
</dbReference>
<dbReference type="AlphaFoldDB" id="A0A972SL33"/>
<gene>
    <name evidence="1" type="ORF">GNZ13_23145</name>
</gene>
<evidence type="ECO:0000313" key="1">
    <source>
        <dbReference type="EMBL" id="NPT57385.1"/>
    </source>
</evidence>
<sequence>MTASERRSALFGQMSALAGFMYCDGREAFNALPECARDELRTLFNSLNGELQEAIAGSRCHSQFGASTVQG</sequence>
<name>A0A972SL33_9BURK</name>
<comment type="caution">
    <text evidence="1">The sequence shown here is derived from an EMBL/GenBank/DDBJ whole genome shotgun (WGS) entry which is preliminary data.</text>
</comment>
<dbReference type="RefSeq" id="WP_172168431.1">
    <property type="nucleotide sequence ID" value="NZ_WOEZ01000124.1"/>
</dbReference>
<evidence type="ECO:0000313" key="2">
    <source>
        <dbReference type="Proteomes" id="UP000655523"/>
    </source>
</evidence>
<dbReference type="Proteomes" id="UP000655523">
    <property type="component" value="Unassembled WGS sequence"/>
</dbReference>
<accession>A0A972SL33</accession>